<gene>
    <name evidence="2" type="ORF">KSB_42900</name>
</gene>
<dbReference type="NCBIfam" id="NF033518">
    <property type="entry name" value="transpos_IS607"/>
    <property type="match status" value="1"/>
</dbReference>
<dbReference type="InterPro" id="IPR036162">
    <property type="entry name" value="Resolvase-like_N_sf"/>
</dbReference>
<protein>
    <submittedName>
        <fullName evidence="2">Resolvase</fullName>
    </submittedName>
</protein>
<evidence type="ECO:0000313" key="3">
    <source>
        <dbReference type="Proteomes" id="UP000654345"/>
    </source>
</evidence>
<dbReference type="CDD" id="cd03769">
    <property type="entry name" value="SR_IS607_transposase_like"/>
    <property type="match status" value="1"/>
</dbReference>
<dbReference type="InterPro" id="IPR048046">
    <property type="entry name" value="Transpos_IS607"/>
</dbReference>
<proteinExistence type="predicted"/>
<evidence type="ECO:0000259" key="1">
    <source>
        <dbReference type="PROSITE" id="PS51736"/>
    </source>
</evidence>
<comment type="caution">
    <text evidence="2">The sequence shown here is derived from an EMBL/GenBank/DDBJ whole genome shotgun (WGS) entry which is preliminary data.</text>
</comment>
<dbReference type="InterPro" id="IPR051491">
    <property type="entry name" value="Recombinase/Transposase-rel"/>
</dbReference>
<dbReference type="Gene3D" id="3.40.50.1390">
    <property type="entry name" value="Resolvase, N-terminal catalytic domain"/>
    <property type="match status" value="1"/>
</dbReference>
<dbReference type="SMART" id="SM00857">
    <property type="entry name" value="Resolvase"/>
    <property type="match status" value="1"/>
</dbReference>
<organism evidence="2 3">
    <name type="scientific">Ktedonobacter robiniae</name>
    <dbReference type="NCBI Taxonomy" id="2778365"/>
    <lineage>
        <taxon>Bacteria</taxon>
        <taxon>Bacillati</taxon>
        <taxon>Chloroflexota</taxon>
        <taxon>Ktedonobacteria</taxon>
        <taxon>Ktedonobacterales</taxon>
        <taxon>Ktedonobacteraceae</taxon>
        <taxon>Ktedonobacter</taxon>
    </lineage>
</organism>
<dbReference type="EMBL" id="BNJG01000002">
    <property type="protein sequence ID" value="GHO55815.1"/>
    <property type="molecule type" value="Genomic_DNA"/>
</dbReference>
<evidence type="ECO:0000313" key="2">
    <source>
        <dbReference type="EMBL" id="GHO55815.1"/>
    </source>
</evidence>
<dbReference type="InterPro" id="IPR006119">
    <property type="entry name" value="Resolv_N"/>
</dbReference>
<dbReference type="Gene3D" id="1.10.287.2170">
    <property type="match status" value="1"/>
</dbReference>
<name>A0ABQ3UT43_9CHLR</name>
<dbReference type="Pfam" id="PF00239">
    <property type="entry name" value="Resolvase"/>
    <property type="match status" value="1"/>
</dbReference>
<sequence length="203" mass="22874">MKLIDYAKQQGISYRTAWRWYKAGKIAGHQMDTGTILVTEPVPVKERPALPNVVVYTRVSSAENKSNLDSQAERLVAYCTARGYQVSKVVKEIGSGVNDTRPKFLALLADPSIGHIVIEHKDRGTRFGFRYIETLLKTYGREIEVVNQAESGTEDLLADLTSIIYSFCARLYGQRRAKRKTEKIVQELEQGSYEEAQEAPQEG</sequence>
<dbReference type="PANTHER" id="PTHR36172:SF1">
    <property type="entry name" value="RESOLVASE-RELATED"/>
    <property type="match status" value="1"/>
</dbReference>
<dbReference type="RefSeq" id="WP_201372452.1">
    <property type="nucleotide sequence ID" value="NZ_BNJG01000002.1"/>
</dbReference>
<feature type="domain" description="Resolvase/invertase-type recombinase catalytic" evidence="1">
    <location>
        <begin position="52"/>
        <end position="191"/>
    </location>
</feature>
<dbReference type="SUPFAM" id="SSF53041">
    <property type="entry name" value="Resolvase-like"/>
    <property type="match status" value="1"/>
</dbReference>
<keyword evidence="3" id="KW-1185">Reference proteome</keyword>
<dbReference type="PROSITE" id="PS51736">
    <property type="entry name" value="RECOMBINASES_3"/>
    <property type="match status" value="1"/>
</dbReference>
<dbReference type="Proteomes" id="UP000654345">
    <property type="component" value="Unassembled WGS sequence"/>
</dbReference>
<accession>A0ABQ3UT43</accession>
<dbReference type="PANTHER" id="PTHR36172">
    <property type="match status" value="1"/>
</dbReference>
<dbReference type="InterPro" id="IPR041718">
    <property type="entry name" value="IS607_transposase-like"/>
</dbReference>
<reference evidence="2 3" key="1">
    <citation type="journal article" date="2021" name="Int. J. Syst. Evol. Microbiol.">
        <title>Reticulibacter mediterranei gen. nov., sp. nov., within the new family Reticulibacteraceae fam. nov., and Ktedonospora formicarum gen. nov., sp. nov., Ktedonobacter robiniae sp. nov., Dictyobacter formicarum sp. nov. and Dictyobacter arantiisoli sp. nov., belonging to the class Ktedonobacteria.</title>
        <authorList>
            <person name="Yabe S."/>
            <person name="Zheng Y."/>
            <person name="Wang C.M."/>
            <person name="Sakai Y."/>
            <person name="Abe K."/>
            <person name="Yokota A."/>
            <person name="Donadio S."/>
            <person name="Cavaletti L."/>
            <person name="Monciardini P."/>
        </authorList>
    </citation>
    <scope>NUCLEOTIDE SEQUENCE [LARGE SCALE GENOMIC DNA]</scope>
    <source>
        <strain evidence="2 3">SOSP1-30</strain>
    </source>
</reference>